<feature type="compositionally biased region" description="Basic residues" evidence="11">
    <location>
        <begin position="456"/>
        <end position="465"/>
    </location>
</feature>
<evidence type="ECO:0000313" key="14">
    <source>
        <dbReference type="Proteomes" id="UP000230066"/>
    </source>
</evidence>
<comment type="caution">
    <text evidence="13">The sequence shown here is derived from an EMBL/GenBank/DDBJ whole genome shotgun (WGS) entry which is preliminary data.</text>
</comment>
<comment type="subcellular location">
    <subcellularLocation>
        <location evidence="1">Nucleus</location>
    </subcellularLocation>
</comment>
<feature type="region of interest" description="Disordered" evidence="11">
    <location>
        <begin position="218"/>
        <end position="239"/>
    </location>
</feature>
<feature type="compositionally biased region" description="Polar residues" evidence="11">
    <location>
        <begin position="446"/>
        <end position="455"/>
    </location>
</feature>
<feature type="compositionally biased region" description="Polar residues" evidence="11">
    <location>
        <begin position="357"/>
        <end position="372"/>
    </location>
</feature>
<keyword evidence="5" id="KW-0677">Repeat</keyword>
<feature type="compositionally biased region" description="Low complexity" evidence="11">
    <location>
        <begin position="792"/>
        <end position="808"/>
    </location>
</feature>
<feature type="region of interest" description="Disordered" evidence="11">
    <location>
        <begin position="1040"/>
        <end position="1097"/>
    </location>
</feature>
<keyword evidence="6 10" id="KW-0863">Zinc-finger</keyword>
<feature type="region of interest" description="Disordered" evidence="11">
    <location>
        <begin position="787"/>
        <end position="808"/>
    </location>
</feature>
<dbReference type="InterPro" id="IPR013087">
    <property type="entry name" value="Znf_C2H2_type"/>
</dbReference>
<feature type="domain" description="C2H2-type" evidence="12">
    <location>
        <begin position="678"/>
        <end position="705"/>
    </location>
</feature>
<feature type="region of interest" description="Disordered" evidence="11">
    <location>
        <begin position="298"/>
        <end position="426"/>
    </location>
</feature>
<evidence type="ECO:0000256" key="8">
    <source>
        <dbReference type="ARBA" id="ARBA00023125"/>
    </source>
</evidence>
<dbReference type="GO" id="GO:0000977">
    <property type="term" value="F:RNA polymerase II transcription regulatory region sequence-specific DNA binding"/>
    <property type="evidence" value="ECO:0007669"/>
    <property type="project" value="UniProtKB-ARBA"/>
</dbReference>
<evidence type="ECO:0000256" key="7">
    <source>
        <dbReference type="ARBA" id="ARBA00022833"/>
    </source>
</evidence>
<dbReference type="Pfam" id="PF00096">
    <property type="entry name" value="zf-C2H2"/>
    <property type="match status" value="1"/>
</dbReference>
<feature type="compositionally biased region" description="Low complexity" evidence="11">
    <location>
        <begin position="409"/>
        <end position="422"/>
    </location>
</feature>
<evidence type="ECO:0000256" key="3">
    <source>
        <dbReference type="ARBA" id="ARBA00022473"/>
    </source>
</evidence>
<feature type="domain" description="C2H2-type" evidence="12">
    <location>
        <begin position="1169"/>
        <end position="1196"/>
    </location>
</feature>
<evidence type="ECO:0000256" key="5">
    <source>
        <dbReference type="ARBA" id="ARBA00022737"/>
    </source>
</evidence>
<evidence type="ECO:0000313" key="13">
    <source>
        <dbReference type="EMBL" id="THD28982.1"/>
    </source>
</evidence>
<feature type="compositionally biased region" description="Polar residues" evidence="11">
    <location>
        <begin position="398"/>
        <end position="407"/>
    </location>
</feature>
<evidence type="ECO:0000256" key="9">
    <source>
        <dbReference type="ARBA" id="ARBA00023242"/>
    </source>
</evidence>
<dbReference type="PANTHER" id="PTHR24392:SF49">
    <property type="entry name" value="PROTEIN HUNCHBACK"/>
    <property type="match status" value="1"/>
</dbReference>
<feature type="compositionally biased region" description="Polar residues" evidence="11">
    <location>
        <begin position="1040"/>
        <end position="1049"/>
    </location>
</feature>
<dbReference type="AlphaFoldDB" id="A0A4E0S3J1"/>
<dbReference type="GO" id="GO:0008270">
    <property type="term" value="F:zinc ion binding"/>
    <property type="evidence" value="ECO:0007669"/>
    <property type="project" value="UniProtKB-KW"/>
</dbReference>
<evidence type="ECO:0000256" key="4">
    <source>
        <dbReference type="ARBA" id="ARBA00022723"/>
    </source>
</evidence>
<dbReference type="FunFam" id="3.30.160.60:FF:002883">
    <property type="entry name" value="Hunchback-like protein"/>
    <property type="match status" value="1"/>
</dbReference>
<evidence type="ECO:0000256" key="1">
    <source>
        <dbReference type="ARBA" id="ARBA00004123"/>
    </source>
</evidence>
<accession>A0A4E0S3J1</accession>
<keyword evidence="4" id="KW-0479">Metal-binding</keyword>
<comment type="similarity">
    <text evidence="2">Belongs to the hunchback C2H2-type zinc-finger protein family.</text>
</comment>
<dbReference type="EMBL" id="JXXN02000029">
    <property type="protein sequence ID" value="THD28982.1"/>
    <property type="molecule type" value="Genomic_DNA"/>
</dbReference>
<reference evidence="13" key="1">
    <citation type="submission" date="2019-03" db="EMBL/GenBank/DDBJ databases">
        <title>Improved annotation for the trematode Fasciola hepatica.</title>
        <authorList>
            <person name="Choi Y.-J."/>
            <person name="Martin J."/>
            <person name="Mitreva M."/>
        </authorList>
    </citation>
    <scope>NUCLEOTIDE SEQUENCE [LARGE SCALE GENOMIC DNA]</scope>
</reference>
<keyword evidence="14" id="KW-1185">Reference proteome</keyword>
<feature type="region of interest" description="Disordered" evidence="11">
    <location>
        <begin position="446"/>
        <end position="475"/>
    </location>
</feature>
<feature type="region of interest" description="Disordered" evidence="11">
    <location>
        <begin position="758"/>
        <end position="777"/>
    </location>
</feature>
<dbReference type="PROSITE" id="PS50157">
    <property type="entry name" value="ZINC_FINGER_C2H2_2"/>
    <property type="match status" value="4"/>
</dbReference>
<dbReference type="Proteomes" id="UP000230066">
    <property type="component" value="Unassembled WGS sequence"/>
</dbReference>
<dbReference type="Gene3D" id="3.30.160.60">
    <property type="entry name" value="Classic Zinc Finger"/>
    <property type="match status" value="4"/>
</dbReference>
<dbReference type="GO" id="GO:0000122">
    <property type="term" value="P:negative regulation of transcription by RNA polymerase II"/>
    <property type="evidence" value="ECO:0007669"/>
    <property type="project" value="UniProtKB-ARBA"/>
</dbReference>
<keyword evidence="8" id="KW-0238">DNA-binding</keyword>
<proteinExistence type="inferred from homology"/>
<evidence type="ECO:0000256" key="2">
    <source>
        <dbReference type="ARBA" id="ARBA00007746"/>
    </source>
</evidence>
<feature type="domain" description="C2H2-type" evidence="12">
    <location>
        <begin position="650"/>
        <end position="677"/>
    </location>
</feature>
<dbReference type="SMART" id="SM00355">
    <property type="entry name" value="ZnF_C2H2"/>
    <property type="match status" value="8"/>
</dbReference>
<dbReference type="GO" id="GO:0005634">
    <property type="term" value="C:nucleus"/>
    <property type="evidence" value="ECO:0007669"/>
    <property type="project" value="UniProtKB-SubCell"/>
</dbReference>
<feature type="compositionally biased region" description="Polar residues" evidence="11">
    <location>
        <begin position="466"/>
        <end position="475"/>
    </location>
</feature>
<evidence type="ECO:0000256" key="10">
    <source>
        <dbReference type="PROSITE-ProRule" id="PRU00042"/>
    </source>
</evidence>
<protein>
    <submittedName>
        <fullName evidence="13">Protein hunchback</fullName>
    </submittedName>
</protein>
<feature type="domain" description="C2H2-type" evidence="12">
    <location>
        <begin position="577"/>
        <end position="605"/>
    </location>
</feature>
<gene>
    <name evidence="13" type="ORF">D915_000169</name>
</gene>
<organism evidence="13 14">
    <name type="scientific">Fasciola hepatica</name>
    <name type="common">Liver fluke</name>
    <dbReference type="NCBI Taxonomy" id="6192"/>
    <lineage>
        <taxon>Eukaryota</taxon>
        <taxon>Metazoa</taxon>
        <taxon>Spiralia</taxon>
        <taxon>Lophotrochozoa</taxon>
        <taxon>Platyhelminthes</taxon>
        <taxon>Trematoda</taxon>
        <taxon>Digenea</taxon>
        <taxon>Plagiorchiida</taxon>
        <taxon>Echinostomata</taxon>
        <taxon>Echinostomatoidea</taxon>
        <taxon>Fasciolidae</taxon>
        <taxon>Fasciola</taxon>
    </lineage>
</organism>
<name>A0A4E0S3J1_FASHE</name>
<dbReference type="InterPro" id="IPR036236">
    <property type="entry name" value="Znf_C2H2_sf"/>
</dbReference>
<sequence length="1223" mass="135017">MLETSGERIRVDSNERSVNTVLQMNMKSECLFPTELHHPGCVEPEFRFHLHHLRPTNLCQQQQEQEQPQPQQQQSIHRSGLLPMKNSAYNLVGSSRTCATRSVTSPSTVTKQIPLSGLNLLHHSSPIEFRQDNATTCGNQTMNSNNTVPIPGTEQSHSSGLFGIDQIYPFQTSSPYPVPLSGAQSKYGATSSALKHLNDSLSDMSSRLVETNVVDATSCSDMNQSSGSDGTRKSGVVPNNHVPTCIGTSPAHRFETQWTPHLGQTNSHAFIPNPAQKQSACFDALSVQTESIDLLTNRGSRNVLDSEQQRKQHKPQQEQGTGADYPSPATTCRSDLADHFSPVPTSSSDEELRVQLCTLNRTPCPQKPSQSARAEPYRESQETHSGPSNGLEDIASLEVSSETQRAMESSDGGSSPPSSGGSDRLGSAEKVQPILDDLVHGLKFRAQSNSPTSRTQWHRTTHSHTRVTGTPNTRTETHLQQMGPVTTNGCVSLSPESSCLESVVEHPLIQAHSINMLCDEAPSSPDDSDEGMSMARFEHMTNSIQPDRAGVFFCHLCDFTGGSRQEFQDHLRSHYDYKCLKCDYTSRTEGRLKRHMKDFHSEVPPDNFSGKALRPMRPKLQRCKQCDFMTETKDEFWRHLRIHIKADKRLECSLCCFVTEYKHHLEYHMRNHMGSKPYKCPKCNYECVNKSMLNSHMKSHSNVYPYRCANCHYATKYCHSLKLHLAKHDHKPAVVLNADGSLPSYDNTAELMSLRRGSTIRHNSSGGRTHSGGLTVGESLDNVHSVEQVPKQPLSPQSQTQQQQQQQLQQQQQQLQSLSYMNTISSLMPLGGQSPLVRPFIPGPTLNGLLPIPGIEQLLTPNAQTIPFPMNTSSLPPFSGFMFPNTPFFDSPSLLPNLFSQPTKPFSLTTTTTAITTAAAVIGTNASDTSTTAVPTSAITQAQFPPTIGPSLMNYSDVIRMNGGDLSVSSHNSSMMAAFLTAVQQNSNQIYPTNPLPPLSSIPSVPIVTQSVESVKAVGSAVENSLKSKDGYLAVDKQTSNCTDMNSTNGKHENAEIENMDTSCSPSSREAKRKRAESPRITSSRRHMNQSNNDGALDLSAKIDFTDNNTMLSNRSDGQTMCSTSKEVANEAPKPVIETKTIPGPRSQLTEESMPVGHPLDGMADTFDYECRFCEIKFRQRALYDIHMGFHSHADPYLCNRCGHQSRNPVDFFIHLGQMAHHA</sequence>
<dbReference type="FunFam" id="3.30.160.60:FF:001301">
    <property type="entry name" value="Blast:Protein hunchback"/>
    <property type="match status" value="1"/>
</dbReference>
<dbReference type="PROSITE" id="PS00028">
    <property type="entry name" value="ZINC_FINGER_C2H2_1"/>
    <property type="match status" value="2"/>
</dbReference>
<evidence type="ECO:0000256" key="11">
    <source>
        <dbReference type="SAM" id="MobiDB-lite"/>
    </source>
</evidence>
<evidence type="ECO:0000259" key="12">
    <source>
        <dbReference type="PROSITE" id="PS50157"/>
    </source>
</evidence>
<feature type="compositionally biased region" description="Polar residues" evidence="11">
    <location>
        <begin position="218"/>
        <end position="229"/>
    </location>
</feature>
<dbReference type="SUPFAM" id="SSF57667">
    <property type="entry name" value="beta-beta-alpha zinc fingers"/>
    <property type="match status" value="2"/>
</dbReference>
<keyword evidence="3" id="KW-0217">Developmental protein</keyword>
<dbReference type="PANTHER" id="PTHR24392">
    <property type="entry name" value="ZINC FINGER PROTEIN"/>
    <property type="match status" value="1"/>
</dbReference>
<evidence type="ECO:0000256" key="6">
    <source>
        <dbReference type="ARBA" id="ARBA00022771"/>
    </source>
</evidence>
<dbReference type="GO" id="GO:0040034">
    <property type="term" value="P:regulation of development, heterochronic"/>
    <property type="evidence" value="ECO:0007669"/>
    <property type="project" value="UniProtKB-ARBA"/>
</dbReference>
<feature type="region of interest" description="Disordered" evidence="11">
    <location>
        <begin position="1138"/>
        <end position="1157"/>
    </location>
</feature>
<keyword evidence="9" id="KW-0539">Nucleus</keyword>
<keyword evidence="7" id="KW-0862">Zinc</keyword>
<dbReference type="GO" id="GO:0035282">
    <property type="term" value="P:segmentation"/>
    <property type="evidence" value="ECO:0007669"/>
    <property type="project" value="UniProtKB-KW"/>
</dbReference>